<dbReference type="InterPro" id="IPR025877">
    <property type="entry name" value="MobA-like_NTP_Trfase"/>
</dbReference>
<evidence type="ECO:0000313" key="2">
    <source>
        <dbReference type="EMBL" id="PWJ57125.1"/>
    </source>
</evidence>
<dbReference type="Proteomes" id="UP000245880">
    <property type="component" value="Unassembled WGS sequence"/>
</dbReference>
<evidence type="ECO:0000313" key="3">
    <source>
        <dbReference type="Proteomes" id="UP000245880"/>
    </source>
</evidence>
<evidence type="ECO:0000259" key="1">
    <source>
        <dbReference type="Pfam" id="PF12804"/>
    </source>
</evidence>
<feature type="domain" description="MobA-like NTP transferase" evidence="1">
    <location>
        <begin position="15"/>
        <end position="178"/>
    </location>
</feature>
<dbReference type="Gene3D" id="3.90.550.10">
    <property type="entry name" value="Spore Coat Polysaccharide Biosynthesis Protein SpsA, Chain A"/>
    <property type="match status" value="1"/>
</dbReference>
<organism evidence="2 3">
    <name type="scientific">Dyadobacter jejuensis</name>
    <dbReference type="NCBI Taxonomy" id="1082580"/>
    <lineage>
        <taxon>Bacteria</taxon>
        <taxon>Pseudomonadati</taxon>
        <taxon>Bacteroidota</taxon>
        <taxon>Cytophagia</taxon>
        <taxon>Cytophagales</taxon>
        <taxon>Spirosomataceae</taxon>
        <taxon>Dyadobacter</taxon>
    </lineage>
</organism>
<dbReference type="RefSeq" id="WP_109675385.1">
    <property type="nucleotide sequence ID" value="NZ_QGDT01000008.1"/>
</dbReference>
<sequence length="207" mass="23077">MTLTNSHHTPAVGILYLAAGNSSRMGQPKQLLPIRQQQSLIQKVVSEGFQTQAITIAVVTGPYHRELSLELASYPVRLYQNRHWARGMGSSISLGVRSMLADHPELDAVILAVTDQPHLASTHLNSLIDTHISSQRPIVISQYQEGKGTPALFYKSYFKALQRLDGPIGASALIRQEHQQVISVPFPLGHIDLDQWEDYQAYLRAFK</sequence>
<dbReference type="CDD" id="cd04182">
    <property type="entry name" value="GT_2_like_f"/>
    <property type="match status" value="1"/>
</dbReference>
<dbReference type="GO" id="GO:0016779">
    <property type="term" value="F:nucleotidyltransferase activity"/>
    <property type="evidence" value="ECO:0007669"/>
    <property type="project" value="UniProtKB-KW"/>
</dbReference>
<name>A0A316AHA7_9BACT</name>
<reference evidence="2 3" key="1">
    <citation type="submission" date="2018-03" db="EMBL/GenBank/DDBJ databases">
        <title>Genomic Encyclopedia of Archaeal and Bacterial Type Strains, Phase II (KMG-II): from individual species to whole genera.</title>
        <authorList>
            <person name="Goeker M."/>
        </authorList>
    </citation>
    <scope>NUCLEOTIDE SEQUENCE [LARGE SCALE GENOMIC DNA]</scope>
    <source>
        <strain evidence="2 3">DSM 100346</strain>
    </source>
</reference>
<dbReference type="PANTHER" id="PTHR43777:SF1">
    <property type="entry name" value="MOLYBDENUM COFACTOR CYTIDYLYLTRANSFERASE"/>
    <property type="match status" value="1"/>
</dbReference>
<accession>A0A316AHA7</accession>
<comment type="caution">
    <text evidence="2">The sequence shown here is derived from an EMBL/GenBank/DDBJ whole genome shotgun (WGS) entry which is preliminary data.</text>
</comment>
<keyword evidence="2" id="KW-0548">Nucleotidyltransferase</keyword>
<gene>
    <name evidence="2" type="ORF">CLV98_10845</name>
</gene>
<dbReference type="Pfam" id="PF12804">
    <property type="entry name" value="NTP_transf_3"/>
    <property type="match status" value="1"/>
</dbReference>
<dbReference type="EMBL" id="QGDT01000008">
    <property type="protein sequence ID" value="PWJ57125.1"/>
    <property type="molecule type" value="Genomic_DNA"/>
</dbReference>
<dbReference type="SUPFAM" id="SSF53448">
    <property type="entry name" value="Nucleotide-diphospho-sugar transferases"/>
    <property type="match status" value="1"/>
</dbReference>
<dbReference type="AlphaFoldDB" id="A0A316AHA7"/>
<proteinExistence type="predicted"/>
<protein>
    <submittedName>
        <fullName evidence="2">Molybdenum cofactor cytidylyltransferase</fullName>
    </submittedName>
</protein>
<keyword evidence="3" id="KW-1185">Reference proteome</keyword>
<dbReference type="PANTHER" id="PTHR43777">
    <property type="entry name" value="MOLYBDENUM COFACTOR CYTIDYLYLTRANSFERASE"/>
    <property type="match status" value="1"/>
</dbReference>
<dbReference type="InterPro" id="IPR029044">
    <property type="entry name" value="Nucleotide-diphossugar_trans"/>
</dbReference>
<dbReference type="OrthoDB" id="9779263at2"/>
<keyword evidence="2" id="KW-0808">Transferase</keyword>